<proteinExistence type="predicted"/>
<gene>
    <name evidence="1" type="ORF">KL86DYS1_10469</name>
</gene>
<dbReference type="RefSeq" id="WP_296938365.1">
    <property type="nucleotide sequence ID" value="NZ_LT599032.1"/>
</dbReference>
<dbReference type="AlphaFoldDB" id="A0A212IXK9"/>
<name>A0A212IXK9_9BACT</name>
<accession>A0A212IXK9</accession>
<dbReference type="EMBL" id="FLUM01000001">
    <property type="protein sequence ID" value="SBV91926.1"/>
    <property type="molecule type" value="Genomic_DNA"/>
</dbReference>
<protein>
    <submittedName>
        <fullName evidence="1">Uncharacterized protein</fullName>
    </submittedName>
</protein>
<organism evidence="1">
    <name type="scientific">uncultured Dysgonomonas sp</name>
    <dbReference type="NCBI Taxonomy" id="206096"/>
    <lineage>
        <taxon>Bacteria</taxon>
        <taxon>Pseudomonadati</taxon>
        <taxon>Bacteroidota</taxon>
        <taxon>Bacteroidia</taxon>
        <taxon>Bacteroidales</taxon>
        <taxon>Dysgonomonadaceae</taxon>
        <taxon>Dysgonomonas</taxon>
        <taxon>environmental samples</taxon>
    </lineage>
</organism>
<evidence type="ECO:0000313" key="1">
    <source>
        <dbReference type="EMBL" id="SBV91926.1"/>
    </source>
</evidence>
<reference evidence="1" key="1">
    <citation type="submission" date="2016-04" db="EMBL/GenBank/DDBJ databases">
        <authorList>
            <person name="Evans L.H."/>
            <person name="Alamgir A."/>
            <person name="Owens N."/>
            <person name="Weber N.D."/>
            <person name="Virtaneva K."/>
            <person name="Barbian K."/>
            <person name="Babar A."/>
            <person name="Rosenke K."/>
        </authorList>
    </citation>
    <scope>NUCLEOTIDE SEQUENCE</scope>
    <source>
        <strain evidence="1">86-1</strain>
    </source>
</reference>
<sequence length="191" mass="20897">MAATLTRAILNDLEKGQACIKVVTQTDTLSDTTFADADKLFTSKDTFAIAQAEPTRTDIKIDQYDETIDTAIETGEFNISGSIPSSAIELFDYFYPAASVQPTLTTGITSDDGVTKYTEAKAYYHEPKEVNVTMLVESQSKKTALVFTHVRMTVAMNHDSVQTNLFTLNFTGTVLKPRTDGVGSFVVLKKA</sequence>